<name>A0AAP0JHD8_9MAGN</name>
<evidence type="ECO:0000313" key="2">
    <source>
        <dbReference type="Proteomes" id="UP001419268"/>
    </source>
</evidence>
<dbReference type="AlphaFoldDB" id="A0AAP0JHD8"/>
<gene>
    <name evidence="1" type="ORF">Scep_013198</name>
</gene>
<keyword evidence="2" id="KW-1185">Reference proteome</keyword>
<reference evidence="1 2" key="1">
    <citation type="submission" date="2024-01" db="EMBL/GenBank/DDBJ databases">
        <title>Genome assemblies of Stephania.</title>
        <authorList>
            <person name="Yang L."/>
        </authorList>
    </citation>
    <scope>NUCLEOTIDE SEQUENCE [LARGE SCALE GENOMIC DNA]</scope>
    <source>
        <strain evidence="1">JXDWG</strain>
        <tissue evidence="1">Leaf</tissue>
    </source>
</reference>
<comment type="caution">
    <text evidence="1">The sequence shown here is derived from an EMBL/GenBank/DDBJ whole genome shotgun (WGS) entry which is preliminary data.</text>
</comment>
<accession>A0AAP0JHD8</accession>
<protein>
    <submittedName>
        <fullName evidence="1">Uncharacterized protein</fullName>
    </submittedName>
</protein>
<sequence>MAPPIFHQLQYWKHVRSTGRHKHYVLHSNPYPFSLSSQFYVAPCLCYVKVVSFVSNRIVA</sequence>
<evidence type="ECO:0000313" key="1">
    <source>
        <dbReference type="EMBL" id="KAK9133670.1"/>
    </source>
</evidence>
<organism evidence="1 2">
    <name type="scientific">Stephania cephalantha</name>
    <dbReference type="NCBI Taxonomy" id="152367"/>
    <lineage>
        <taxon>Eukaryota</taxon>
        <taxon>Viridiplantae</taxon>
        <taxon>Streptophyta</taxon>
        <taxon>Embryophyta</taxon>
        <taxon>Tracheophyta</taxon>
        <taxon>Spermatophyta</taxon>
        <taxon>Magnoliopsida</taxon>
        <taxon>Ranunculales</taxon>
        <taxon>Menispermaceae</taxon>
        <taxon>Menispermoideae</taxon>
        <taxon>Cissampelideae</taxon>
        <taxon>Stephania</taxon>
    </lineage>
</organism>
<proteinExistence type="predicted"/>
<dbReference type="Proteomes" id="UP001419268">
    <property type="component" value="Unassembled WGS sequence"/>
</dbReference>
<dbReference type="EMBL" id="JBBNAG010000005">
    <property type="protein sequence ID" value="KAK9133670.1"/>
    <property type="molecule type" value="Genomic_DNA"/>
</dbReference>